<accession>A0ABT1CJR7</accession>
<dbReference type="EMBL" id="JAMXQU010000010">
    <property type="protein sequence ID" value="MCO6160801.1"/>
    <property type="molecule type" value="Genomic_DNA"/>
</dbReference>
<proteinExistence type="predicted"/>
<evidence type="ECO:0000313" key="2">
    <source>
        <dbReference type="EMBL" id="MCO6160801.1"/>
    </source>
</evidence>
<organism evidence="2 3">
    <name type="scientific">Asaia lannensis NBRC 102526</name>
    <dbReference type="NCBI Taxonomy" id="1307926"/>
    <lineage>
        <taxon>Bacteria</taxon>
        <taxon>Pseudomonadati</taxon>
        <taxon>Pseudomonadota</taxon>
        <taxon>Alphaproteobacteria</taxon>
        <taxon>Acetobacterales</taxon>
        <taxon>Acetobacteraceae</taxon>
        <taxon>Asaia</taxon>
    </lineage>
</organism>
<feature type="compositionally biased region" description="Polar residues" evidence="1">
    <location>
        <begin position="186"/>
        <end position="197"/>
    </location>
</feature>
<dbReference type="RefSeq" id="WP_252849825.1">
    <property type="nucleotide sequence ID" value="NZ_BAPW01000002.1"/>
</dbReference>
<reference evidence="2 3" key="1">
    <citation type="submission" date="2022-06" db="EMBL/GenBank/DDBJ databases">
        <title>Whole-genome of Asaia lannensis strain LMG 27011T.</title>
        <authorList>
            <person name="Sombolestani A."/>
        </authorList>
    </citation>
    <scope>NUCLEOTIDE SEQUENCE [LARGE SCALE GENOMIC DNA]</scope>
    <source>
        <strain evidence="2 3">NBRC 102526</strain>
    </source>
</reference>
<evidence type="ECO:0000256" key="1">
    <source>
        <dbReference type="SAM" id="MobiDB-lite"/>
    </source>
</evidence>
<evidence type="ECO:0000313" key="3">
    <source>
        <dbReference type="Proteomes" id="UP001523401"/>
    </source>
</evidence>
<gene>
    <name evidence="2" type="ORF">NF685_12235</name>
</gene>
<sequence length="245" mass="26107">MSVVAAHARTGHRDTVLLQPYRRSVCLPVFQEKIAHFGGLQAGSALLTVRKGGSRSIGPSGRNEVRRGLDNLLAGKSANMLTTTKKARMSQVLVVPGHDASSDRRAIGKGSVGLEGSDYPCAGQHRTGRFDPVAEKVLHPRPGHLLQTKNNIKLFFPGVPMSRGFVAVPPHISPASKGAEMDAGTPETQGRPRNSISGDVEGYFSSDSPLFASIGRSCHVSMRAQGAMVDEIALPQYPNLSVGFM</sequence>
<comment type="caution">
    <text evidence="2">The sequence shown here is derived from an EMBL/GenBank/DDBJ whole genome shotgun (WGS) entry which is preliminary data.</text>
</comment>
<protein>
    <submittedName>
        <fullName evidence="2">Uncharacterized protein</fullName>
    </submittedName>
</protein>
<dbReference type="Proteomes" id="UP001523401">
    <property type="component" value="Unassembled WGS sequence"/>
</dbReference>
<feature type="region of interest" description="Disordered" evidence="1">
    <location>
        <begin position="176"/>
        <end position="199"/>
    </location>
</feature>
<keyword evidence="3" id="KW-1185">Reference proteome</keyword>
<name>A0ABT1CJR7_9PROT</name>